<reference evidence="2" key="1">
    <citation type="submission" date="2020-06" db="EMBL/GenBank/DDBJ databases">
        <title>WGS assembly of Ceratodon purpureus strain R40.</title>
        <authorList>
            <person name="Carey S.B."/>
            <person name="Jenkins J."/>
            <person name="Shu S."/>
            <person name="Lovell J.T."/>
            <person name="Sreedasyam A."/>
            <person name="Maumus F."/>
            <person name="Tiley G.P."/>
            <person name="Fernandez-Pozo N."/>
            <person name="Barry K."/>
            <person name="Chen C."/>
            <person name="Wang M."/>
            <person name="Lipzen A."/>
            <person name="Daum C."/>
            <person name="Saski C.A."/>
            <person name="Payton A.C."/>
            <person name="Mcbreen J.C."/>
            <person name="Conrad R.E."/>
            <person name="Kollar L.M."/>
            <person name="Olsson S."/>
            <person name="Huttunen S."/>
            <person name="Landis J.B."/>
            <person name="Wickett N.J."/>
            <person name="Johnson M.G."/>
            <person name="Rensing S.A."/>
            <person name="Grimwood J."/>
            <person name="Schmutz J."/>
            <person name="Mcdaniel S.F."/>
        </authorList>
    </citation>
    <scope>NUCLEOTIDE SEQUENCE</scope>
    <source>
        <strain evidence="2">R40</strain>
    </source>
</reference>
<dbReference type="Proteomes" id="UP000822688">
    <property type="component" value="Chromosome 1"/>
</dbReference>
<evidence type="ECO:0000256" key="1">
    <source>
        <dbReference type="SAM" id="MobiDB-lite"/>
    </source>
</evidence>
<feature type="region of interest" description="Disordered" evidence="1">
    <location>
        <begin position="1"/>
        <end position="78"/>
    </location>
</feature>
<feature type="compositionally biased region" description="Polar residues" evidence="1">
    <location>
        <begin position="417"/>
        <end position="429"/>
    </location>
</feature>
<accession>A0A8T0J060</accession>
<name>A0A8T0J060_CERPU</name>
<organism evidence="2 3">
    <name type="scientific">Ceratodon purpureus</name>
    <name type="common">Fire moss</name>
    <name type="synonym">Dicranum purpureum</name>
    <dbReference type="NCBI Taxonomy" id="3225"/>
    <lineage>
        <taxon>Eukaryota</taxon>
        <taxon>Viridiplantae</taxon>
        <taxon>Streptophyta</taxon>
        <taxon>Embryophyta</taxon>
        <taxon>Bryophyta</taxon>
        <taxon>Bryophytina</taxon>
        <taxon>Bryopsida</taxon>
        <taxon>Dicranidae</taxon>
        <taxon>Pseudoditrichales</taxon>
        <taxon>Ditrichaceae</taxon>
        <taxon>Ceratodon</taxon>
    </lineage>
</organism>
<comment type="caution">
    <text evidence="2">The sequence shown here is derived from an EMBL/GenBank/DDBJ whole genome shotgun (WGS) entry which is preliminary data.</text>
</comment>
<dbReference type="EMBL" id="CM026421">
    <property type="protein sequence ID" value="KAG0589354.1"/>
    <property type="molecule type" value="Genomic_DNA"/>
</dbReference>
<evidence type="ECO:0000313" key="2">
    <source>
        <dbReference type="EMBL" id="KAG0589354.1"/>
    </source>
</evidence>
<feature type="compositionally biased region" description="Basic and acidic residues" evidence="1">
    <location>
        <begin position="264"/>
        <end position="279"/>
    </location>
</feature>
<feature type="compositionally biased region" description="Basic and acidic residues" evidence="1">
    <location>
        <begin position="503"/>
        <end position="523"/>
    </location>
</feature>
<proteinExistence type="predicted"/>
<protein>
    <submittedName>
        <fullName evidence="2">Uncharacterized protein</fullName>
    </submittedName>
</protein>
<feature type="region of interest" description="Disordered" evidence="1">
    <location>
        <begin position="249"/>
        <end position="527"/>
    </location>
</feature>
<feature type="compositionally biased region" description="Basic and acidic residues" evidence="1">
    <location>
        <begin position="451"/>
        <end position="462"/>
    </location>
</feature>
<dbReference type="OrthoDB" id="10688540at2759"/>
<keyword evidence="3" id="KW-1185">Reference proteome</keyword>
<feature type="region of interest" description="Disordered" evidence="1">
    <location>
        <begin position="178"/>
        <end position="237"/>
    </location>
</feature>
<feature type="compositionally biased region" description="Polar residues" evidence="1">
    <location>
        <begin position="363"/>
        <end position="373"/>
    </location>
</feature>
<sequence length="691" mass="74231">MEGQHMPGSEPPKVRTRKPKTRDPAVDVNRGSQGGAHGQQPPIRKSTRAAQQQQPAPEVANWDGYANAGPAQAYPEHYGYGDEQYVDAHGYAYGGAQADAHQGYGYGDASQGYGYADAGQQYGYADAGQGYGYGDAGQGYGYGDAGQGYGYGNAGQGYQGYGYGDAQGDEAQGYVAPTQHTAEKKPKKHRKPKPVADGVQPVEHQGSYENQHQGEYGYGQPVQGNHEGSHGSLHRVDEYGQPVQDGYAYPEQYNAAPDPKARKRDPSKSRKPSRDKSLDKGNSGDGAYVDPGNGAHGEPSYGVNYDNGMVPQAGNNPKGRKKNKESQYEDFPVPAEGTPYAESALPSRAIGRVRVEHDGDSGSPRSRTSQEGSQGPAPGRSKSSDREGSGSSRAKPHRDGSVSGCGPARAEIETRSSSEGLTQGGTPRLNPNPNPDPVGRDGSGRSNPEQRSSRSKENKESQGKSVKANPNLNPLNEHMRKTAAQSKPKPAYNDMSMVVFDDPSDRTLIDVKNSKPDRPKDSLEAAPTSALDEYLKKQSELNGGNNFNQQESLIVMPDHDNKEELETQLFGAPLPKKQSTRLPPVVETVDRPQYQPRGDNNQYASAGDKPLYQPVQRRPYAKTPLLPSNEPEAGAYQAGAMEVYDAEGKQIQQAVPNAKCMACVHGIGVPLARIATRIACRQCLTCGCTIL</sequence>
<gene>
    <name evidence="2" type="ORF">KC19_1G015400</name>
</gene>
<dbReference type="AlphaFoldDB" id="A0A8T0J060"/>
<evidence type="ECO:0000313" key="3">
    <source>
        <dbReference type="Proteomes" id="UP000822688"/>
    </source>
</evidence>